<evidence type="ECO:0000256" key="3">
    <source>
        <dbReference type="ARBA" id="ARBA00023163"/>
    </source>
</evidence>
<dbReference type="Proteomes" id="UP000008130">
    <property type="component" value="Chromosome"/>
</dbReference>
<feature type="region of interest" description="Disordered" evidence="4">
    <location>
        <begin position="284"/>
        <end position="307"/>
    </location>
</feature>
<evidence type="ECO:0000313" key="7">
    <source>
        <dbReference type="Proteomes" id="UP000008130"/>
    </source>
</evidence>
<dbReference type="InterPro" id="IPR009057">
    <property type="entry name" value="Homeodomain-like_sf"/>
</dbReference>
<dbReference type="PROSITE" id="PS01124">
    <property type="entry name" value="HTH_ARAC_FAMILY_2"/>
    <property type="match status" value="1"/>
</dbReference>
<keyword evidence="7" id="KW-1185">Reference proteome</keyword>
<dbReference type="eggNOG" id="COG2207">
    <property type="taxonomic scope" value="Bacteria"/>
</dbReference>
<name>F2J5K3_POLGS</name>
<dbReference type="GO" id="GO:0043565">
    <property type="term" value="F:sequence-specific DNA binding"/>
    <property type="evidence" value="ECO:0007669"/>
    <property type="project" value="InterPro"/>
</dbReference>
<dbReference type="HOGENOM" id="CLU_000445_88_2_5"/>
<dbReference type="InterPro" id="IPR018060">
    <property type="entry name" value="HTH_AraC"/>
</dbReference>
<evidence type="ECO:0000313" key="6">
    <source>
        <dbReference type="EMBL" id="ADZ72373.1"/>
    </source>
</evidence>
<dbReference type="Pfam" id="PF12833">
    <property type="entry name" value="HTH_18"/>
    <property type="match status" value="1"/>
</dbReference>
<dbReference type="PATRIC" id="fig|991905.3.peg.4072"/>
<dbReference type="RefSeq" id="WP_013654682.1">
    <property type="nucleotide sequence ID" value="NC_015259.1"/>
</dbReference>
<protein>
    <submittedName>
        <fullName evidence="6">Transcriptional regulator, AraC family</fullName>
    </submittedName>
</protein>
<evidence type="ECO:0000256" key="2">
    <source>
        <dbReference type="ARBA" id="ARBA00023125"/>
    </source>
</evidence>
<dbReference type="KEGG" id="pgv:SL003B_3953"/>
<dbReference type="SUPFAM" id="SSF46689">
    <property type="entry name" value="Homeodomain-like"/>
    <property type="match status" value="1"/>
</dbReference>
<keyword evidence="2" id="KW-0238">DNA-binding</keyword>
<dbReference type="EMBL" id="CP002568">
    <property type="protein sequence ID" value="ADZ72373.1"/>
    <property type="molecule type" value="Genomic_DNA"/>
</dbReference>
<dbReference type="PANTHER" id="PTHR43280">
    <property type="entry name" value="ARAC-FAMILY TRANSCRIPTIONAL REGULATOR"/>
    <property type="match status" value="1"/>
</dbReference>
<dbReference type="PANTHER" id="PTHR43280:SF32">
    <property type="entry name" value="TRANSCRIPTIONAL REGULATORY PROTEIN"/>
    <property type="match status" value="1"/>
</dbReference>
<gene>
    <name evidence="6" type="ordered locus">SL003B_3953</name>
</gene>
<accession>F2J5K3</accession>
<keyword evidence="3" id="KW-0804">Transcription</keyword>
<dbReference type="SMART" id="SM00342">
    <property type="entry name" value="HTH_ARAC"/>
    <property type="match status" value="1"/>
</dbReference>
<feature type="domain" description="HTH araC/xylS-type" evidence="5">
    <location>
        <begin position="190"/>
        <end position="288"/>
    </location>
</feature>
<evidence type="ECO:0000256" key="4">
    <source>
        <dbReference type="SAM" id="MobiDB-lite"/>
    </source>
</evidence>
<dbReference type="GO" id="GO:0003700">
    <property type="term" value="F:DNA-binding transcription factor activity"/>
    <property type="evidence" value="ECO:0007669"/>
    <property type="project" value="InterPro"/>
</dbReference>
<dbReference type="Gene3D" id="1.10.10.60">
    <property type="entry name" value="Homeodomain-like"/>
    <property type="match status" value="1"/>
</dbReference>
<organism evidence="6 7">
    <name type="scientific">Polymorphum gilvum (strain LMG 25793 / CGMCC 1.9160 / SL003B-26A1)</name>
    <dbReference type="NCBI Taxonomy" id="991905"/>
    <lineage>
        <taxon>Bacteria</taxon>
        <taxon>Pseudomonadati</taxon>
        <taxon>Pseudomonadota</taxon>
        <taxon>Alphaproteobacteria</taxon>
        <taxon>Rhodobacterales</taxon>
        <taxon>Paracoccaceae</taxon>
        <taxon>Polymorphum</taxon>
    </lineage>
</organism>
<sequence length="307" mass="33339">MPHRRFDPHQPAPRAETPVRAEGFRAALQTRVLGRAGLGDEDSFRVLLLERGSAVLRGTDRQPLPVAGRLVGWFPWREDMRLDLAAGAQGTHLLLGIATLNRVLQRRPEAAQLQFMASRPSLLRLEPDDPAAEAVAACFAGILAETLRPGPMSSAAVDSLLHVLLVHLYRGQAHGGAAEGQAGGGQALAGQFTALVEGHFRDRWPVARYAAELGISRDRLNDICIRAHGRPPARLIRERLLLEARIYLETSPLALGEIAGVLGFASASQFSRFFTDMTGQTPGRYRSSQSASAMAEGAERTAIHDWP</sequence>
<feature type="compositionally biased region" description="Basic and acidic residues" evidence="4">
    <location>
        <begin position="297"/>
        <end position="307"/>
    </location>
</feature>
<dbReference type="OrthoDB" id="9814125at2"/>
<evidence type="ECO:0000256" key="1">
    <source>
        <dbReference type="ARBA" id="ARBA00023015"/>
    </source>
</evidence>
<reference evidence="6 7" key="1">
    <citation type="journal article" date="2011" name="J. Bacteriol.">
        <title>Complete genome sequence of Polymorphum gilvum SL003B-26A1T, a crude oil-degrading bacterium from oil-polluted saline soil.</title>
        <authorList>
            <person name="Li S.G."/>
            <person name="Tang Y.Q."/>
            <person name="Nie Y."/>
            <person name="Cai M."/>
            <person name="Wu X.L."/>
        </authorList>
    </citation>
    <scope>NUCLEOTIDE SEQUENCE [LARGE SCALE GENOMIC DNA]</scope>
    <source>
        <strain evidence="7">LMG 25793 / CGMCC 1.9160 / SL003B-26A1</strain>
    </source>
</reference>
<evidence type="ECO:0000259" key="5">
    <source>
        <dbReference type="PROSITE" id="PS01124"/>
    </source>
</evidence>
<proteinExistence type="predicted"/>
<dbReference type="AlphaFoldDB" id="F2J5K3"/>
<dbReference type="STRING" id="991905.SL003B_3953"/>
<keyword evidence="1" id="KW-0805">Transcription regulation</keyword>